<keyword evidence="2" id="KW-1185">Reference proteome</keyword>
<comment type="caution">
    <text evidence="1">The sequence shown here is derived from an EMBL/GenBank/DDBJ whole genome shotgun (WGS) entry which is preliminary data.</text>
</comment>
<proteinExistence type="predicted"/>
<reference evidence="1 2" key="1">
    <citation type="submission" date="2016-10" db="EMBL/GenBank/DDBJ databases">
        <title>The genome sequence of Colletotrichum fioriniae PJ7.</title>
        <authorList>
            <person name="Baroncelli R."/>
        </authorList>
    </citation>
    <scope>NUCLEOTIDE SEQUENCE [LARGE SCALE GENOMIC DNA]</scope>
    <source>
        <strain evidence="1 2">IMI 384185</strain>
    </source>
</reference>
<evidence type="ECO:0000313" key="2">
    <source>
        <dbReference type="Proteomes" id="UP001241169"/>
    </source>
</evidence>
<evidence type="ECO:0000313" key="1">
    <source>
        <dbReference type="EMBL" id="KAK1547478.1"/>
    </source>
</evidence>
<dbReference type="Proteomes" id="UP001241169">
    <property type="component" value="Unassembled WGS sequence"/>
</dbReference>
<gene>
    <name evidence="1" type="ORF">CPAR01_01445</name>
</gene>
<evidence type="ECO:0008006" key="3">
    <source>
        <dbReference type="Google" id="ProtNLM"/>
    </source>
</evidence>
<sequence>MARRTLRYDAGRLRRLGWHLIPPLLSTTFRHPLLRIPCTTEPMDAIPASVQPCQTPLRQSQHCRCCSSALDSRSMNGPESGSEPLVLPSDSAIIPLRVFQVVESCMEQLPSMLHNRHCYFTIETCLQVYRQWKPAPVDIRRTASVLWMAVQMTHHTHTYNPLAKLSTVA</sequence>
<organism evidence="1 2">
    <name type="scientific">Colletotrichum paranaense</name>
    <dbReference type="NCBI Taxonomy" id="1914294"/>
    <lineage>
        <taxon>Eukaryota</taxon>
        <taxon>Fungi</taxon>
        <taxon>Dikarya</taxon>
        <taxon>Ascomycota</taxon>
        <taxon>Pezizomycotina</taxon>
        <taxon>Sordariomycetes</taxon>
        <taxon>Hypocreomycetidae</taxon>
        <taxon>Glomerellales</taxon>
        <taxon>Glomerellaceae</taxon>
        <taxon>Colletotrichum</taxon>
        <taxon>Colletotrichum acutatum species complex</taxon>
    </lineage>
</organism>
<name>A0ABQ9T6R0_9PEZI</name>
<protein>
    <recommendedName>
        <fullName evidence="3">Cyclin N-terminal domain-containing protein</fullName>
    </recommendedName>
</protein>
<dbReference type="RefSeq" id="XP_060356591.1">
    <property type="nucleotide sequence ID" value="XM_060485734.1"/>
</dbReference>
<dbReference type="EMBL" id="MOPA01000001">
    <property type="protein sequence ID" value="KAK1547478.1"/>
    <property type="molecule type" value="Genomic_DNA"/>
</dbReference>
<dbReference type="GeneID" id="85369633"/>
<accession>A0ABQ9T6R0</accession>